<dbReference type="InterPro" id="IPR001763">
    <property type="entry name" value="Rhodanese-like_dom"/>
</dbReference>
<dbReference type="EMBL" id="CP018800">
    <property type="protein sequence ID" value="ATX82680.1"/>
    <property type="molecule type" value="Genomic_DNA"/>
</dbReference>
<dbReference type="PROSITE" id="PS50206">
    <property type="entry name" value="RHODANESE_3"/>
    <property type="match status" value="1"/>
</dbReference>
<protein>
    <submittedName>
        <fullName evidence="2">Rhodanese-related sulfurtransferase</fullName>
    </submittedName>
</protein>
<sequence>MAKGLMDFAAEAKAKVSEISTDEVDALMGNSALLLLDVREPGEVREGHIPGAINVPRGLLEAKADLTYPHREPTLEDRDQCVVVYCASGVRSLLAAATLQEMGFSDVASMAGGFAAWEAEGHEVVTESW</sequence>
<feature type="domain" description="Rhodanese" evidence="1">
    <location>
        <begin position="29"/>
        <end position="126"/>
    </location>
</feature>
<name>A0A2K8L5T1_9PROT</name>
<dbReference type="SMART" id="SM00450">
    <property type="entry name" value="RHOD"/>
    <property type="match status" value="1"/>
</dbReference>
<dbReference type="OrthoDB" id="9791096at2"/>
<dbReference type="Proteomes" id="UP000231637">
    <property type="component" value="Chromosome"/>
</dbReference>
<keyword evidence="2" id="KW-0808">Transferase</keyword>
<dbReference type="Pfam" id="PF00581">
    <property type="entry name" value="Rhodanese"/>
    <property type="match status" value="1"/>
</dbReference>
<dbReference type="PANTHER" id="PTHR44086">
    <property type="entry name" value="THIOSULFATE SULFURTRANSFERASE RDL2, MITOCHONDRIAL-RELATED"/>
    <property type="match status" value="1"/>
</dbReference>
<dbReference type="RefSeq" id="WP_100266002.1">
    <property type="nucleotide sequence ID" value="NZ_CP018800.1"/>
</dbReference>
<evidence type="ECO:0000313" key="3">
    <source>
        <dbReference type="Proteomes" id="UP000231637"/>
    </source>
</evidence>
<evidence type="ECO:0000313" key="2">
    <source>
        <dbReference type="EMBL" id="ATX82680.1"/>
    </source>
</evidence>
<dbReference type="InterPro" id="IPR036873">
    <property type="entry name" value="Rhodanese-like_dom_sf"/>
</dbReference>
<dbReference type="Gene3D" id="3.40.250.10">
    <property type="entry name" value="Rhodanese-like domain"/>
    <property type="match status" value="1"/>
</dbReference>
<dbReference type="SUPFAM" id="SSF52821">
    <property type="entry name" value="Rhodanese/Cell cycle control phosphatase"/>
    <property type="match status" value="1"/>
</dbReference>
<proteinExistence type="predicted"/>
<dbReference type="AlphaFoldDB" id="A0A2K8L5T1"/>
<evidence type="ECO:0000259" key="1">
    <source>
        <dbReference type="PROSITE" id="PS50206"/>
    </source>
</evidence>
<accession>A0A2K8L5T1</accession>
<reference evidence="2 3" key="1">
    <citation type="submission" date="2016-12" db="EMBL/GenBank/DDBJ databases">
        <title>Isolation and genomic insights into novel planktonic Zetaproteobacteria from stratified waters of the Chesapeake Bay.</title>
        <authorList>
            <person name="McAllister S.M."/>
            <person name="Kato S."/>
            <person name="Chan C.S."/>
            <person name="Chiu B.K."/>
            <person name="Field E.K."/>
        </authorList>
    </citation>
    <scope>NUCLEOTIDE SEQUENCE [LARGE SCALE GENOMIC DNA]</scope>
    <source>
        <strain evidence="2 3">CP-8</strain>
    </source>
</reference>
<gene>
    <name evidence="2" type="ORF">Ga0123462_1837</name>
</gene>
<dbReference type="PANTHER" id="PTHR44086:SF13">
    <property type="entry name" value="THIOSULFATE SULFURTRANSFERASE PSPE"/>
    <property type="match status" value="1"/>
</dbReference>
<dbReference type="GO" id="GO:0004792">
    <property type="term" value="F:thiosulfate-cyanide sulfurtransferase activity"/>
    <property type="evidence" value="ECO:0007669"/>
    <property type="project" value="TreeGrafter"/>
</dbReference>
<organism evidence="2 3">
    <name type="scientific">Mariprofundus ferrinatatus</name>
    <dbReference type="NCBI Taxonomy" id="1921087"/>
    <lineage>
        <taxon>Bacteria</taxon>
        <taxon>Pseudomonadati</taxon>
        <taxon>Pseudomonadota</taxon>
        <taxon>Candidatius Mariprofundia</taxon>
        <taxon>Mariprofundales</taxon>
        <taxon>Mariprofundaceae</taxon>
        <taxon>Mariprofundus</taxon>
    </lineage>
</organism>
<keyword evidence="3" id="KW-1185">Reference proteome</keyword>
<dbReference type="KEGG" id="mfn:Ga0123462_1837"/>